<dbReference type="InterPro" id="IPR038371">
    <property type="entry name" value="Cu_polyphenol_OxRdtase_sf"/>
</dbReference>
<dbReference type="CDD" id="cd16833">
    <property type="entry name" value="YfiH"/>
    <property type="match status" value="1"/>
</dbReference>
<dbReference type="Proteomes" id="UP000070467">
    <property type="component" value="Unassembled WGS sequence"/>
</dbReference>
<dbReference type="Gene3D" id="3.60.140.10">
    <property type="entry name" value="CNF1/YfiH-like putative cysteine hydrolases"/>
    <property type="match status" value="1"/>
</dbReference>
<evidence type="ECO:0000256" key="11">
    <source>
        <dbReference type="ARBA" id="ARBA00049893"/>
    </source>
</evidence>
<evidence type="ECO:0000313" key="14">
    <source>
        <dbReference type="Proteomes" id="UP000070467"/>
    </source>
</evidence>
<dbReference type="PANTHER" id="PTHR30616">
    <property type="entry name" value="UNCHARACTERIZED PROTEIN YFIH"/>
    <property type="match status" value="1"/>
</dbReference>
<protein>
    <recommendedName>
        <fullName evidence="12">Purine nucleoside phosphorylase</fullName>
    </recommendedName>
</protein>
<evidence type="ECO:0000256" key="5">
    <source>
        <dbReference type="ARBA" id="ARBA00022679"/>
    </source>
</evidence>
<evidence type="ECO:0000256" key="4">
    <source>
        <dbReference type="ARBA" id="ARBA00007353"/>
    </source>
</evidence>
<comment type="catalytic activity">
    <reaction evidence="9">
        <text>adenosine + H2O + H(+) = inosine + NH4(+)</text>
        <dbReference type="Rhea" id="RHEA:24408"/>
        <dbReference type="ChEBI" id="CHEBI:15377"/>
        <dbReference type="ChEBI" id="CHEBI:15378"/>
        <dbReference type="ChEBI" id="CHEBI:16335"/>
        <dbReference type="ChEBI" id="CHEBI:17596"/>
        <dbReference type="ChEBI" id="CHEBI:28938"/>
        <dbReference type="EC" id="3.5.4.4"/>
    </reaction>
    <physiologicalReaction direction="left-to-right" evidence="9">
        <dbReference type="Rhea" id="RHEA:24409"/>
    </physiologicalReaction>
</comment>
<dbReference type="PANTHER" id="PTHR30616:SF2">
    <property type="entry name" value="PURINE NUCLEOSIDE PHOSPHORYLASE LACC1"/>
    <property type="match status" value="1"/>
</dbReference>
<evidence type="ECO:0000256" key="10">
    <source>
        <dbReference type="ARBA" id="ARBA00048968"/>
    </source>
</evidence>
<dbReference type="Pfam" id="PF02578">
    <property type="entry name" value="Cu-oxidase_4"/>
    <property type="match status" value="1"/>
</dbReference>
<dbReference type="EMBL" id="LSDB01000052">
    <property type="protein sequence ID" value="KXB57116.1"/>
    <property type="molecule type" value="Genomic_DNA"/>
</dbReference>
<proteinExistence type="inferred from homology"/>
<keyword evidence="5" id="KW-0808">Transferase</keyword>
<evidence type="ECO:0000256" key="6">
    <source>
        <dbReference type="ARBA" id="ARBA00022723"/>
    </source>
</evidence>
<comment type="similarity">
    <text evidence="4 12">Belongs to the purine nucleoside phosphorylase YfiH/LACC1 family.</text>
</comment>
<name>A0ABR5TL77_9BACL</name>
<evidence type="ECO:0000256" key="1">
    <source>
        <dbReference type="ARBA" id="ARBA00000553"/>
    </source>
</evidence>
<dbReference type="RefSeq" id="WP_066130665.1">
    <property type="nucleotide sequence ID" value="NZ_KQ959899.1"/>
</dbReference>
<evidence type="ECO:0000313" key="13">
    <source>
        <dbReference type="EMBL" id="KXB57116.1"/>
    </source>
</evidence>
<evidence type="ECO:0000256" key="3">
    <source>
        <dbReference type="ARBA" id="ARBA00003215"/>
    </source>
</evidence>
<keyword evidence="14" id="KW-1185">Reference proteome</keyword>
<accession>A0ABR5TL77</accession>
<evidence type="ECO:0000256" key="9">
    <source>
        <dbReference type="ARBA" id="ARBA00047989"/>
    </source>
</evidence>
<comment type="function">
    <text evidence="3">Purine nucleoside enzyme that catalyzes the phosphorolysis of adenosine and inosine nucleosides, yielding D-ribose 1-phosphate and the respective free bases, adenine and hypoxanthine. Also catalyzes the phosphorolysis of S-methyl-5'-thioadenosine into adenine and S-methyl-5-thio-alpha-D-ribose 1-phosphate. Also has adenosine deaminase activity.</text>
</comment>
<keyword evidence="7" id="KW-0378">Hydrolase</keyword>
<comment type="cofactor">
    <cofactor evidence="2">
        <name>Zn(2+)</name>
        <dbReference type="ChEBI" id="CHEBI:29105"/>
    </cofactor>
</comment>
<evidence type="ECO:0000256" key="12">
    <source>
        <dbReference type="RuleBase" id="RU361274"/>
    </source>
</evidence>
<evidence type="ECO:0000256" key="8">
    <source>
        <dbReference type="ARBA" id="ARBA00022833"/>
    </source>
</evidence>
<sequence>MEEKDCLYLYEDEKIRFSFTKRDVDGKNILKLKNILKKHGYHVEYLSYVKQIHSNLIKEVTKHNIQILTEADGIITNDKNIPIVIFTADCVPIIFYDKINKVVALAHAGWRGTYSEIAKKVVEKMLNKYNCKRENINVFFAPHIRQDNYEVSLELIEKFRKFNIQDYFKVINKKYYLNLEKINKENLLKSGILEKNIKSSKLCTVRNNDKFYSYRKDKKTDKRIATIIELK</sequence>
<evidence type="ECO:0000256" key="7">
    <source>
        <dbReference type="ARBA" id="ARBA00022801"/>
    </source>
</evidence>
<evidence type="ECO:0000256" key="2">
    <source>
        <dbReference type="ARBA" id="ARBA00001947"/>
    </source>
</evidence>
<organism evidence="13 14">
    <name type="scientific">Gemelliphila asaccharolytica</name>
    <dbReference type="NCBI Taxonomy" id="502393"/>
    <lineage>
        <taxon>Bacteria</taxon>
        <taxon>Bacillati</taxon>
        <taxon>Bacillota</taxon>
        <taxon>Bacilli</taxon>
        <taxon>Bacillales</taxon>
        <taxon>Gemellaceae</taxon>
        <taxon>Gemelliphila</taxon>
    </lineage>
</organism>
<dbReference type="NCBIfam" id="TIGR00726">
    <property type="entry name" value="peptidoglycan editing factor PgeF"/>
    <property type="match status" value="1"/>
</dbReference>
<gene>
    <name evidence="13" type="ORF">HMPREF1871_01027</name>
</gene>
<comment type="catalytic activity">
    <reaction evidence="10">
        <text>adenosine + phosphate = alpha-D-ribose 1-phosphate + adenine</text>
        <dbReference type="Rhea" id="RHEA:27642"/>
        <dbReference type="ChEBI" id="CHEBI:16335"/>
        <dbReference type="ChEBI" id="CHEBI:16708"/>
        <dbReference type="ChEBI" id="CHEBI:43474"/>
        <dbReference type="ChEBI" id="CHEBI:57720"/>
        <dbReference type="EC" id="2.4.2.1"/>
    </reaction>
    <physiologicalReaction direction="left-to-right" evidence="10">
        <dbReference type="Rhea" id="RHEA:27643"/>
    </physiologicalReaction>
</comment>
<dbReference type="InterPro" id="IPR003730">
    <property type="entry name" value="Cu_polyphenol_OxRdtase"/>
</dbReference>
<keyword evidence="6" id="KW-0479">Metal-binding</keyword>
<keyword evidence="8" id="KW-0862">Zinc</keyword>
<comment type="caution">
    <text evidence="13">The sequence shown here is derived from an EMBL/GenBank/DDBJ whole genome shotgun (WGS) entry which is preliminary data.</text>
</comment>
<comment type="catalytic activity">
    <reaction evidence="11">
        <text>S-methyl-5'-thioadenosine + phosphate = 5-(methylsulfanyl)-alpha-D-ribose 1-phosphate + adenine</text>
        <dbReference type="Rhea" id="RHEA:11852"/>
        <dbReference type="ChEBI" id="CHEBI:16708"/>
        <dbReference type="ChEBI" id="CHEBI:17509"/>
        <dbReference type="ChEBI" id="CHEBI:43474"/>
        <dbReference type="ChEBI" id="CHEBI:58533"/>
        <dbReference type="EC" id="2.4.2.28"/>
    </reaction>
    <physiologicalReaction direction="left-to-right" evidence="11">
        <dbReference type="Rhea" id="RHEA:11853"/>
    </physiologicalReaction>
</comment>
<dbReference type="SUPFAM" id="SSF64438">
    <property type="entry name" value="CNF1/YfiH-like putative cysteine hydrolases"/>
    <property type="match status" value="1"/>
</dbReference>
<reference evidence="13 14" key="1">
    <citation type="submission" date="2016-01" db="EMBL/GenBank/DDBJ databases">
        <authorList>
            <person name="Mitreva M."/>
            <person name="Pepin K.H."/>
            <person name="Mihindukulasuriya K.A."/>
            <person name="Fulton R."/>
            <person name="Fronick C."/>
            <person name="O'Laughlin M."/>
            <person name="Miner T."/>
            <person name="Herter B."/>
            <person name="Rosa B.A."/>
            <person name="Cordes M."/>
            <person name="Tomlinson C."/>
            <person name="Wollam A."/>
            <person name="Palsikar V.B."/>
            <person name="Mardis E.R."/>
            <person name="Wilson R.K."/>
        </authorList>
    </citation>
    <scope>NUCLEOTIDE SEQUENCE [LARGE SCALE GENOMIC DNA]</scope>
    <source>
        <strain evidence="13 14">KA00071</strain>
    </source>
</reference>
<comment type="catalytic activity">
    <reaction evidence="1">
        <text>inosine + phosphate = alpha-D-ribose 1-phosphate + hypoxanthine</text>
        <dbReference type="Rhea" id="RHEA:27646"/>
        <dbReference type="ChEBI" id="CHEBI:17368"/>
        <dbReference type="ChEBI" id="CHEBI:17596"/>
        <dbReference type="ChEBI" id="CHEBI:43474"/>
        <dbReference type="ChEBI" id="CHEBI:57720"/>
        <dbReference type="EC" id="2.4.2.1"/>
    </reaction>
    <physiologicalReaction direction="left-to-right" evidence="1">
        <dbReference type="Rhea" id="RHEA:27647"/>
    </physiologicalReaction>
</comment>
<dbReference type="InterPro" id="IPR011324">
    <property type="entry name" value="Cytotoxic_necrot_fac-like_cat"/>
</dbReference>